<organism evidence="1 2">
    <name type="scientific">Dentipellis fragilis</name>
    <dbReference type="NCBI Taxonomy" id="205917"/>
    <lineage>
        <taxon>Eukaryota</taxon>
        <taxon>Fungi</taxon>
        <taxon>Dikarya</taxon>
        <taxon>Basidiomycota</taxon>
        <taxon>Agaricomycotina</taxon>
        <taxon>Agaricomycetes</taxon>
        <taxon>Russulales</taxon>
        <taxon>Hericiaceae</taxon>
        <taxon>Dentipellis</taxon>
    </lineage>
</organism>
<proteinExistence type="predicted"/>
<dbReference type="AlphaFoldDB" id="A0A4Y9YGB1"/>
<comment type="caution">
    <text evidence="1">The sequence shown here is derived from an EMBL/GenBank/DDBJ whole genome shotgun (WGS) entry which is preliminary data.</text>
</comment>
<dbReference type="Proteomes" id="UP000298327">
    <property type="component" value="Unassembled WGS sequence"/>
</dbReference>
<protein>
    <submittedName>
        <fullName evidence="1">Uncharacterized protein</fullName>
    </submittedName>
</protein>
<evidence type="ECO:0000313" key="1">
    <source>
        <dbReference type="EMBL" id="TFY60481.1"/>
    </source>
</evidence>
<evidence type="ECO:0000313" key="2">
    <source>
        <dbReference type="Proteomes" id="UP000298327"/>
    </source>
</evidence>
<name>A0A4Y9YGB1_9AGAM</name>
<keyword evidence="2" id="KW-1185">Reference proteome</keyword>
<sequence length="118" mass="12789">MHARAEHDAVRAWSNSYTAARTGGRPARMPIQICLFQARPPPWPDLRCADSDTRVAGAKSYIKAEGVEKAPREVELGTASGLPPARPIRIVAPELSTACSNSMMEAIDCVSEKDDARL</sequence>
<gene>
    <name evidence="1" type="ORF">EVG20_g7402</name>
</gene>
<dbReference type="EMBL" id="SEOQ01000560">
    <property type="protein sequence ID" value="TFY60481.1"/>
    <property type="molecule type" value="Genomic_DNA"/>
</dbReference>
<reference evidence="1 2" key="1">
    <citation type="submission" date="2019-02" db="EMBL/GenBank/DDBJ databases">
        <title>Genome sequencing of the rare red list fungi Dentipellis fragilis.</title>
        <authorList>
            <person name="Buettner E."/>
            <person name="Kellner H."/>
        </authorList>
    </citation>
    <scope>NUCLEOTIDE SEQUENCE [LARGE SCALE GENOMIC DNA]</scope>
    <source>
        <strain evidence="1 2">DSM 105465</strain>
    </source>
</reference>
<accession>A0A4Y9YGB1</accession>